<dbReference type="Gene3D" id="3.30.200.20">
    <property type="entry name" value="Phosphorylase Kinase, domain 1"/>
    <property type="match status" value="1"/>
</dbReference>
<dbReference type="HOGENOM" id="CLU_008724_2_0_1"/>
<dbReference type="CTD" id="8238178"/>
<dbReference type="SUPFAM" id="SSF56112">
    <property type="entry name" value="Protein kinase-like (PK-like)"/>
    <property type="match status" value="1"/>
</dbReference>
<dbReference type="InterPro" id="IPR011989">
    <property type="entry name" value="ARM-like"/>
</dbReference>
<evidence type="ECO:0000313" key="5">
    <source>
        <dbReference type="Proteomes" id="UP000009046"/>
    </source>
</evidence>
<keyword evidence="5" id="KW-1185">Reference proteome</keyword>
<dbReference type="Gene3D" id="1.25.10.10">
    <property type="entry name" value="Leucine-rich Repeat Variant"/>
    <property type="match status" value="1"/>
</dbReference>
<reference evidence="3" key="2">
    <citation type="submission" date="2007-04" db="EMBL/GenBank/DDBJ databases">
        <title>The genome of the human body louse.</title>
        <authorList>
            <consortium name="The Human Body Louse Genome Consortium"/>
            <person name="Kirkness E."/>
            <person name="Walenz B."/>
            <person name="Hass B."/>
            <person name="Bruggner R."/>
            <person name="Strausberg R."/>
        </authorList>
    </citation>
    <scope>NUCLEOTIDE SEQUENCE</scope>
    <source>
        <strain evidence="3">USDA</strain>
    </source>
</reference>
<feature type="domain" description="Protein kinase" evidence="2">
    <location>
        <begin position="34"/>
        <end position="322"/>
    </location>
</feature>
<dbReference type="SUPFAM" id="SSF48371">
    <property type="entry name" value="ARM repeat"/>
    <property type="match status" value="1"/>
</dbReference>
<evidence type="ECO:0000313" key="4">
    <source>
        <dbReference type="EnsemblMetazoa" id="PHUM105940-PA"/>
    </source>
</evidence>
<dbReference type="InParanoid" id="E0VD61"/>
<dbReference type="GeneID" id="8238178"/>
<dbReference type="SMART" id="SM00220">
    <property type="entry name" value="S_TKc"/>
    <property type="match status" value="1"/>
</dbReference>
<gene>
    <name evidence="4" type="primary">8238178</name>
    <name evidence="3" type="ORF">Phum_PHUM105940</name>
</gene>
<organism>
    <name type="scientific">Pediculus humanus subsp. corporis</name>
    <name type="common">Body louse</name>
    <dbReference type="NCBI Taxonomy" id="121224"/>
    <lineage>
        <taxon>Eukaryota</taxon>
        <taxon>Metazoa</taxon>
        <taxon>Ecdysozoa</taxon>
        <taxon>Arthropoda</taxon>
        <taxon>Hexapoda</taxon>
        <taxon>Insecta</taxon>
        <taxon>Pterygota</taxon>
        <taxon>Neoptera</taxon>
        <taxon>Paraneoptera</taxon>
        <taxon>Psocodea</taxon>
        <taxon>Troctomorpha</taxon>
        <taxon>Phthiraptera</taxon>
        <taxon>Anoplura</taxon>
        <taxon>Pediculidae</taxon>
        <taxon>Pediculus</taxon>
    </lineage>
</organism>
<proteinExistence type="inferred from homology"/>
<sequence length="616" mass="70190">MDVFNKLKSTVTNTVSQFSGVLPGNPVTREYEITNHTCCAGPGLMWKVFQGFKKSTKQEASIFIFEKRLLDKFPRENKDVILESLKSGVTQLTKLRHPQILTVQHPMEESRESLAFATEPVFSSLCNVLKNSESLSSSTSIKDYKLYEIEIKYGLLQVAEGLAFLHSDVKLLHRNISPESIIINQQGAWKIFGFDFSLHGDVKADGSVSWPSIDYSQILPNSAQPNLDYLAPESSLLSTNLSSSSDMFSFGMLIYAIYNNGKPLFSYNGDWNYYVKKISEFIAKFNIYFNIPLGLQDLTKLMLHTTPELRPDAHQFTKVEFFEDVGVKTLNYLDSLFQWDKLQKSQFYKGLPPIIQNFPQRVCIYRVVPCLGKEFTNSSMVPFVLPAMLQVAETCSQQEYMTHIFQYLQSAMKMTTPVQILLIFMQKMELLLKLTPAEEVKTDVLPMLYRALESDVQQIQEMCLTVLPTFSGLIDYSAMKNAVLPRIKRMCIKTSYLSVRVNSLVCIGKLLDSLDKWLVLDEILPFLQEIPSRDPPVLMGILGIYKITLNHKKLGIPKDVIATKVIPFLMPLTIENGLTLNQFNTLFSVLKDMISRVENEHRSKIKQLNAMSEQTR</sequence>
<dbReference type="EnsemblMetazoa" id="PHUM105940-RA">
    <property type="protein sequence ID" value="PHUM105940-PA"/>
    <property type="gene ID" value="PHUM105940"/>
</dbReference>
<evidence type="ECO:0000313" key="3">
    <source>
        <dbReference type="EMBL" id="EEB11317.1"/>
    </source>
</evidence>
<dbReference type="AlphaFoldDB" id="E0VD61"/>
<reference evidence="4" key="3">
    <citation type="submission" date="2020-05" db="UniProtKB">
        <authorList>
            <consortium name="EnsemblMetazoa"/>
        </authorList>
    </citation>
    <scope>IDENTIFICATION</scope>
    <source>
        <strain evidence="4">USDA</strain>
    </source>
</reference>
<dbReference type="RefSeq" id="XP_002424055.1">
    <property type="nucleotide sequence ID" value="XM_002424010.1"/>
</dbReference>
<evidence type="ECO:0000256" key="1">
    <source>
        <dbReference type="ARBA" id="ARBA00038349"/>
    </source>
</evidence>
<accession>E0VD61</accession>
<dbReference type="InterPro" id="IPR016024">
    <property type="entry name" value="ARM-type_fold"/>
</dbReference>
<dbReference type="FunFam" id="1.25.10.10:FF:000189">
    <property type="entry name" value="SCY1-like pseudokinase 2"/>
    <property type="match status" value="1"/>
</dbReference>
<dbReference type="GO" id="GO:0004672">
    <property type="term" value="F:protein kinase activity"/>
    <property type="evidence" value="ECO:0007669"/>
    <property type="project" value="InterPro"/>
</dbReference>
<dbReference type="FunCoup" id="E0VD61">
    <property type="interactions" value="504"/>
</dbReference>
<dbReference type="OMA" id="MAHKCIP"/>
<reference evidence="3" key="1">
    <citation type="submission" date="2007-04" db="EMBL/GenBank/DDBJ databases">
        <title>Annotation of Pediculus humanus corporis strain USDA.</title>
        <authorList>
            <person name="Kirkness E."/>
            <person name="Hannick L."/>
            <person name="Hass B."/>
            <person name="Bruggner R."/>
            <person name="Lawson D."/>
            <person name="Bidwell S."/>
            <person name="Joardar V."/>
            <person name="Caler E."/>
            <person name="Walenz B."/>
            <person name="Inman J."/>
            <person name="Schobel S."/>
            <person name="Galinsky K."/>
            <person name="Amedeo P."/>
            <person name="Strausberg R."/>
        </authorList>
    </citation>
    <scope>NUCLEOTIDE SEQUENCE</scope>
    <source>
        <strain evidence="3">USDA</strain>
    </source>
</reference>
<dbReference type="Proteomes" id="UP000009046">
    <property type="component" value="Unassembled WGS sequence"/>
</dbReference>
<dbReference type="PANTHER" id="PTHR12984">
    <property type="entry name" value="SCY1-RELATED S/T PROTEIN KINASE-LIKE"/>
    <property type="match status" value="1"/>
</dbReference>
<dbReference type="KEGG" id="phu:Phum_PHUM105940"/>
<dbReference type="PROSITE" id="PS50011">
    <property type="entry name" value="PROTEIN_KINASE_DOM"/>
    <property type="match status" value="1"/>
</dbReference>
<dbReference type="VEuPathDB" id="VectorBase:PHUM105940"/>
<comment type="similarity">
    <text evidence="1">Belongs to the protein kinase superfamily.</text>
</comment>
<dbReference type="EMBL" id="AAZO01001256">
    <property type="status" value="NOT_ANNOTATED_CDS"/>
    <property type="molecule type" value="Genomic_DNA"/>
</dbReference>
<dbReference type="GO" id="GO:0005524">
    <property type="term" value="F:ATP binding"/>
    <property type="evidence" value="ECO:0007669"/>
    <property type="project" value="InterPro"/>
</dbReference>
<protein>
    <recommendedName>
        <fullName evidence="2">Protein kinase domain-containing protein</fullName>
    </recommendedName>
</protein>
<dbReference type="InterPro" id="IPR000719">
    <property type="entry name" value="Prot_kinase_dom"/>
</dbReference>
<dbReference type="InterPro" id="IPR051177">
    <property type="entry name" value="CIK-Related_Protein"/>
</dbReference>
<dbReference type="EMBL" id="DS235072">
    <property type="protein sequence ID" value="EEB11317.1"/>
    <property type="molecule type" value="Genomic_DNA"/>
</dbReference>
<dbReference type="InterPro" id="IPR011009">
    <property type="entry name" value="Kinase-like_dom_sf"/>
</dbReference>
<evidence type="ECO:0000259" key="2">
    <source>
        <dbReference type="PROSITE" id="PS50011"/>
    </source>
</evidence>
<dbReference type="OrthoDB" id="79687at2759"/>
<dbReference type="Pfam" id="PF00069">
    <property type="entry name" value="Pkinase"/>
    <property type="match status" value="1"/>
</dbReference>
<dbReference type="PANTHER" id="PTHR12984:SF6">
    <property type="entry name" value="SCY1-LIKE PROTEIN 2"/>
    <property type="match status" value="1"/>
</dbReference>
<dbReference type="FunFam" id="3.30.200.20:FF:000179">
    <property type="entry name" value="SCY1 like pseudokinase 2"/>
    <property type="match status" value="1"/>
</dbReference>
<dbReference type="Gene3D" id="1.10.510.10">
    <property type="entry name" value="Transferase(Phosphotransferase) domain 1"/>
    <property type="match status" value="1"/>
</dbReference>
<dbReference type="CDD" id="cd14011">
    <property type="entry name" value="PK_SCY1_like"/>
    <property type="match status" value="1"/>
</dbReference>
<dbReference type="eggNOG" id="KOG2137">
    <property type="taxonomic scope" value="Eukaryota"/>
</dbReference>
<name>E0VD61_PEDHC</name>